<proteinExistence type="predicted"/>
<protein>
    <recommendedName>
        <fullName evidence="3">CRP-like cAMP-binding protein</fullName>
    </recommendedName>
</protein>
<name>A0A4R0NMT9_9SPHI</name>
<dbReference type="AlphaFoldDB" id="A0A4R0NMT9"/>
<comment type="caution">
    <text evidence="1">The sequence shown here is derived from an EMBL/GenBank/DDBJ whole genome shotgun (WGS) entry which is preliminary data.</text>
</comment>
<dbReference type="Proteomes" id="UP000293347">
    <property type="component" value="Unassembled WGS sequence"/>
</dbReference>
<dbReference type="Gene3D" id="2.60.120.10">
    <property type="entry name" value="Jelly Rolls"/>
    <property type="match status" value="1"/>
</dbReference>
<sequence>MDRIAEIIVLHVLPHFAGHETELQSLKIDLYNLCAYHQVLSRQVLESPGGFEQGRLWLSVSAVVHSYYFCEDRKENCGRQVWKKKEFILDTVSLLDKDQRIDYVQALEAGEFISIRYPDLYWLMERHHVVRQKLDQLARFQQRYYREHIQLLNKPPLERVRQFEAKKPLFAKIASNSIKATHVVLTRQGYENQLKKIRK</sequence>
<organism evidence="1 2">
    <name type="scientific">Pedobacter psychroterrae</name>
    <dbReference type="NCBI Taxonomy" id="2530453"/>
    <lineage>
        <taxon>Bacteria</taxon>
        <taxon>Pseudomonadati</taxon>
        <taxon>Bacteroidota</taxon>
        <taxon>Sphingobacteriia</taxon>
        <taxon>Sphingobacteriales</taxon>
        <taxon>Sphingobacteriaceae</taxon>
        <taxon>Pedobacter</taxon>
    </lineage>
</organism>
<evidence type="ECO:0008006" key="3">
    <source>
        <dbReference type="Google" id="ProtNLM"/>
    </source>
</evidence>
<reference evidence="1 2" key="1">
    <citation type="submission" date="2019-02" db="EMBL/GenBank/DDBJ databases">
        <title>Pedobacter sp. RP-1-14 sp. nov., isolated from Arctic soil.</title>
        <authorList>
            <person name="Dahal R.H."/>
        </authorList>
    </citation>
    <scope>NUCLEOTIDE SEQUENCE [LARGE SCALE GENOMIC DNA]</scope>
    <source>
        <strain evidence="1 2">RP-1-14</strain>
    </source>
</reference>
<gene>
    <name evidence="1" type="ORF">EZ437_10805</name>
</gene>
<evidence type="ECO:0000313" key="2">
    <source>
        <dbReference type="Proteomes" id="UP000293347"/>
    </source>
</evidence>
<accession>A0A4R0NMT9</accession>
<evidence type="ECO:0000313" key="1">
    <source>
        <dbReference type="EMBL" id="TCD01238.1"/>
    </source>
</evidence>
<keyword evidence="2" id="KW-1185">Reference proteome</keyword>
<dbReference type="RefSeq" id="WP_131595930.1">
    <property type="nucleotide sequence ID" value="NZ_SJSL01000002.1"/>
</dbReference>
<dbReference type="EMBL" id="SJSL01000002">
    <property type="protein sequence ID" value="TCD01238.1"/>
    <property type="molecule type" value="Genomic_DNA"/>
</dbReference>
<dbReference type="InterPro" id="IPR014710">
    <property type="entry name" value="RmlC-like_jellyroll"/>
</dbReference>
<dbReference type="OrthoDB" id="752870at2"/>